<proteinExistence type="predicted"/>
<name>A0ACC3A0Y1_9EURO</name>
<evidence type="ECO:0000313" key="1">
    <source>
        <dbReference type="EMBL" id="KAJ9653551.1"/>
    </source>
</evidence>
<keyword evidence="2" id="KW-1185">Reference proteome</keyword>
<sequence>MDEASPLLQNAHVEGVNRLEDETRKDVLIIDFDPNGDSENPTEYSKAYKWSIVALLAFISFIVTFTCISVVPIANRIVAELNHGSSDKSASVLLVTIWELGEAVGPLLVAPFSELFGRSPLMNIANLGFIAATILGALSQNVKLFIATRMLTGIAVASNVLNPAIIGDMFITEQRGTAMSVIMIAPLLGGAVGPAIAGAIAESLGWRAVLWMSVILSGACEIVFFCCYRETYKVTILRRRAARLRSETGNPNIRTKFDLADSETGAQKFWSSITRPFVVFFSSGVLQAISVFGSMTFAYFYIMSTTLPDILEQIYHLSPALTGSSFVCFSIGSVFSVGLCNIFLDRIYIRLRDSKTHAGVGQPEFRLPLVILGACTLPIVIAMYGWVPQQKLPLPVMLVTVGFLGFTLLLGFLPLAAYVVDAFGLYSASAMTALIVTRCLVGTFLPLTTGPLVQKFGWGGGFAILGAVSLCLAPIPMLVMRYGARWRQRSIYTKDA</sequence>
<accession>A0ACC3A0Y1</accession>
<dbReference type="Proteomes" id="UP001172386">
    <property type="component" value="Unassembled WGS sequence"/>
</dbReference>
<gene>
    <name evidence="1" type="ORF">H2198_007271</name>
</gene>
<organism evidence="1 2">
    <name type="scientific">Neophaeococcomyces mojaviensis</name>
    <dbReference type="NCBI Taxonomy" id="3383035"/>
    <lineage>
        <taxon>Eukaryota</taxon>
        <taxon>Fungi</taxon>
        <taxon>Dikarya</taxon>
        <taxon>Ascomycota</taxon>
        <taxon>Pezizomycotina</taxon>
        <taxon>Eurotiomycetes</taxon>
        <taxon>Chaetothyriomycetidae</taxon>
        <taxon>Chaetothyriales</taxon>
        <taxon>Chaetothyriales incertae sedis</taxon>
        <taxon>Neophaeococcomyces</taxon>
    </lineage>
</organism>
<evidence type="ECO:0000313" key="2">
    <source>
        <dbReference type="Proteomes" id="UP001172386"/>
    </source>
</evidence>
<protein>
    <submittedName>
        <fullName evidence="1">Uncharacterized protein</fullName>
    </submittedName>
</protein>
<dbReference type="EMBL" id="JAPDRQ010000150">
    <property type="protein sequence ID" value="KAJ9653551.1"/>
    <property type="molecule type" value="Genomic_DNA"/>
</dbReference>
<comment type="caution">
    <text evidence="1">The sequence shown here is derived from an EMBL/GenBank/DDBJ whole genome shotgun (WGS) entry which is preliminary data.</text>
</comment>
<reference evidence="1" key="1">
    <citation type="submission" date="2022-10" db="EMBL/GenBank/DDBJ databases">
        <title>Culturing micro-colonial fungi from biological soil crusts in the Mojave desert and describing Neophaeococcomyces mojavensis, and introducing the new genera and species Taxawa tesnikishii.</title>
        <authorList>
            <person name="Kurbessoian T."/>
            <person name="Stajich J.E."/>
        </authorList>
    </citation>
    <scope>NUCLEOTIDE SEQUENCE</scope>
    <source>
        <strain evidence="1">JES_112</strain>
    </source>
</reference>